<dbReference type="GO" id="GO:0016887">
    <property type="term" value="F:ATP hydrolysis activity"/>
    <property type="evidence" value="ECO:0007669"/>
    <property type="project" value="InterPro"/>
</dbReference>
<dbReference type="InterPro" id="IPR017871">
    <property type="entry name" value="ABC_transporter-like_CS"/>
</dbReference>
<keyword evidence="1" id="KW-0813">Transport</keyword>
<dbReference type="Proteomes" id="UP000264120">
    <property type="component" value="Chromosome"/>
</dbReference>
<reference evidence="7 8" key="1">
    <citation type="submission" date="2017-08" db="EMBL/GenBank/DDBJ databases">
        <title>Complete genome sequence of Gluconacetobacter saccharivorans CV1 isolated from Fermented Vinegar.</title>
        <authorList>
            <person name="Kim S.-Y."/>
        </authorList>
    </citation>
    <scope>NUCLEOTIDE SEQUENCE [LARGE SCALE GENOMIC DNA]</scope>
    <source>
        <strain evidence="7 8">CV1</strain>
    </source>
</reference>
<dbReference type="EC" id="3.6.3.-" evidence="7"/>
<evidence type="ECO:0000313" key="7">
    <source>
        <dbReference type="EMBL" id="AXY23230.1"/>
    </source>
</evidence>
<dbReference type="RefSeq" id="WP_118963230.1">
    <property type="nucleotide sequence ID" value="NZ_CP023036.1"/>
</dbReference>
<evidence type="ECO:0000256" key="2">
    <source>
        <dbReference type="ARBA" id="ARBA00022741"/>
    </source>
</evidence>
<dbReference type="OrthoDB" id="9810077at2"/>
<dbReference type="AlphaFoldDB" id="A0A347WED7"/>
<evidence type="ECO:0000256" key="4">
    <source>
        <dbReference type="ARBA" id="ARBA00022967"/>
    </source>
</evidence>
<dbReference type="EMBL" id="CP023036">
    <property type="protein sequence ID" value="AXY23230.1"/>
    <property type="molecule type" value="Genomic_DNA"/>
</dbReference>
<evidence type="ECO:0000313" key="8">
    <source>
        <dbReference type="Proteomes" id="UP000264120"/>
    </source>
</evidence>
<keyword evidence="4" id="KW-1278">Translocase</keyword>
<dbReference type="Pfam" id="PF00005">
    <property type="entry name" value="ABC_tran"/>
    <property type="match status" value="1"/>
</dbReference>
<dbReference type="Gene3D" id="3.40.50.300">
    <property type="entry name" value="P-loop containing nucleotide triphosphate hydrolases"/>
    <property type="match status" value="1"/>
</dbReference>
<dbReference type="GO" id="GO:0005524">
    <property type="term" value="F:ATP binding"/>
    <property type="evidence" value="ECO:0007669"/>
    <property type="project" value="UniProtKB-KW"/>
</dbReference>
<evidence type="ECO:0000259" key="6">
    <source>
        <dbReference type="PROSITE" id="PS50893"/>
    </source>
</evidence>
<comment type="function">
    <text evidence="5">Part of the ABC transporter complex HmuTUV involved in hemin import. Responsible for energy coupling to the transport system.</text>
</comment>
<gene>
    <name evidence="7" type="primary">hmuV</name>
    <name evidence="7" type="ORF">CD178_02483</name>
</gene>
<sequence>MTLELRNVTWRRGEREILRDVTLSFGRGLVTAIIGPNGAGKSSLLRLASGLSRPTGGDVLLDGQPVAAMSPRHLATRRAMLTQENETAGQFLVRQMVVMGAGMSARGMAIDRQVALADMLLQQVGLAQLVGRQMMTLSGGERQRANLARVLMQLEVARAKDLPAGFLLLDEPISAQDPAHQALVLQLACQHAARGGGVAVVLHDLNWAAACADRLAVVHQGRVHAYGTVEAVMTQDLACSIFGLKDGCIHLHTKTGRPFILPHDNIGGEANIHASS</sequence>
<dbReference type="CDD" id="cd03214">
    <property type="entry name" value="ABC_Iron-Siderophores_B12_Hemin"/>
    <property type="match status" value="1"/>
</dbReference>
<dbReference type="SMART" id="SM00382">
    <property type="entry name" value="AAA"/>
    <property type="match status" value="1"/>
</dbReference>
<evidence type="ECO:0000256" key="3">
    <source>
        <dbReference type="ARBA" id="ARBA00022840"/>
    </source>
</evidence>
<proteinExistence type="predicted"/>
<dbReference type="InterPro" id="IPR027417">
    <property type="entry name" value="P-loop_NTPase"/>
</dbReference>
<dbReference type="PROSITE" id="PS50893">
    <property type="entry name" value="ABC_TRANSPORTER_2"/>
    <property type="match status" value="1"/>
</dbReference>
<keyword evidence="8" id="KW-1185">Reference proteome</keyword>
<dbReference type="KEGG" id="ksc:CD178_02483"/>
<name>A0A347WED7_9PROT</name>
<dbReference type="InterPro" id="IPR003593">
    <property type="entry name" value="AAA+_ATPase"/>
</dbReference>
<dbReference type="PANTHER" id="PTHR42794:SF1">
    <property type="entry name" value="HEMIN IMPORT ATP-BINDING PROTEIN HMUV"/>
    <property type="match status" value="1"/>
</dbReference>
<protein>
    <submittedName>
        <fullName evidence="7">Hemin import ATP-binding protein HmuV</fullName>
        <ecNumber evidence="7">3.6.3.-</ecNumber>
    </submittedName>
</protein>
<keyword evidence="2" id="KW-0547">Nucleotide-binding</keyword>
<dbReference type="PROSITE" id="PS00211">
    <property type="entry name" value="ABC_TRANSPORTER_1"/>
    <property type="match status" value="1"/>
</dbReference>
<evidence type="ECO:0000256" key="1">
    <source>
        <dbReference type="ARBA" id="ARBA00022448"/>
    </source>
</evidence>
<accession>A0A347WED7</accession>
<dbReference type="SUPFAM" id="SSF52540">
    <property type="entry name" value="P-loop containing nucleoside triphosphate hydrolases"/>
    <property type="match status" value="1"/>
</dbReference>
<organism evidence="7 8">
    <name type="scientific">Komagataeibacter saccharivorans</name>
    <dbReference type="NCBI Taxonomy" id="265959"/>
    <lineage>
        <taxon>Bacteria</taxon>
        <taxon>Pseudomonadati</taxon>
        <taxon>Pseudomonadota</taxon>
        <taxon>Alphaproteobacteria</taxon>
        <taxon>Acetobacterales</taxon>
        <taxon>Acetobacteraceae</taxon>
        <taxon>Komagataeibacter</taxon>
    </lineage>
</organism>
<dbReference type="InterPro" id="IPR003439">
    <property type="entry name" value="ABC_transporter-like_ATP-bd"/>
</dbReference>
<keyword evidence="7" id="KW-0378">Hydrolase</keyword>
<feature type="domain" description="ABC transporter" evidence="6">
    <location>
        <begin position="3"/>
        <end position="245"/>
    </location>
</feature>
<dbReference type="PANTHER" id="PTHR42794">
    <property type="entry name" value="HEMIN IMPORT ATP-BINDING PROTEIN HMUV"/>
    <property type="match status" value="1"/>
</dbReference>
<keyword evidence="3 7" id="KW-0067">ATP-binding</keyword>
<evidence type="ECO:0000256" key="5">
    <source>
        <dbReference type="ARBA" id="ARBA00037066"/>
    </source>
</evidence>